<comment type="caution">
    <text evidence="6">Lacks conserved residue(s) required for the propagation of feature annotation.</text>
</comment>
<dbReference type="PROSITE" id="PS50287">
    <property type="entry name" value="SRCR_2"/>
    <property type="match status" value="3"/>
</dbReference>
<dbReference type="FunFam" id="2.60.120.290:FF:000005">
    <property type="entry name" value="Procollagen C-endopeptidase enhancer 1"/>
    <property type="match status" value="1"/>
</dbReference>
<keyword evidence="7" id="KW-0812">Transmembrane</keyword>
<dbReference type="PROSITE" id="PS01180">
    <property type="entry name" value="CUB"/>
    <property type="match status" value="8"/>
</dbReference>
<feature type="disulfide bond" evidence="6">
    <location>
        <begin position="1118"/>
        <end position="1128"/>
    </location>
</feature>
<dbReference type="InterPro" id="IPR035914">
    <property type="entry name" value="Sperma_CUB_dom_sf"/>
</dbReference>
<keyword evidence="5" id="KW-0325">Glycoprotein</keyword>
<dbReference type="CDD" id="cd00041">
    <property type="entry name" value="CUB"/>
    <property type="match status" value="7"/>
</dbReference>
<keyword evidence="7" id="KW-0472">Membrane</keyword>
<dbReference type="InterPro" id="IPR000859">
    <property type="entry name" value="CUB_dom"/>
</dbReference>
<feature type="domain" description="CUB" evidence="8">
    <location>
        <begin position="768"/>
        <end position="876"/>
    </location>
</feature>
<dbReference type="EMBL" id="CACVKT020003838">
    <property type="protein sequence ID" value="CAC5386054.1"/>
    <property type="molecule type" value="Genomic_DNA"/>
</dbReference>
<dbReference type="FunFam" id="3.10.250.10:FF:000007">
    <property type="entry name" value="Soluble scavenger receptor cysteine-rich domain-containing protein SSC5D"/>
    <property type="match status" value="1"/>
</dbReference>
<dbReference type="Gene3D" id="2.60.120.290">
    <property type="entry name" value="Spermadhesin, CUB domain"/>
    <property type="match status" value="8"/>
</dbReference>
<keyword evidence="11" id="KW-1185">Reference proteome</keyword>
<feature type="domain" description="CUB" evidence="8">
    <location>
        <begin position="204"/>
        <end position="313"/>
    </location>
</feature>
<evidence type="ECO:0000256" key="4">
    <source>
        <dbReference type="ARBA" id="ARBA00023170"/>
    </source>
</evidence>
<accession>A0A6J8BT49</accession>
<organism evidence="10 11">
    <name type="scientific">Mytilus coruscus</name>
    <name type="common">Sea mussel</name>
    <dbReference type="NCBI Taxonomy" id="42192"/>
    <lineage>
        <taxon>Eukaryota</taxon>
        <taxon>Metazoa</taxon>
        <taxon>Spiralia</taxon>
        <taxon>Lophotrochozoa</taxon>
        <taxon>Mollusca</taxon>
        <taxon>Bivalvia</taxon>
        <taxon>Autobranchia</taxon>
        <taxon>Pteriomorphia</taxon>
        <taxon>Mytilida</taxon>
        <taxon>Mytiloidea</taxon>
        <taxon>Mytilidae</taxon>
        <taxon>Mytilinae</taxon>
        <taxon>Mytilus</taxon>
    </lineage>
</organism>
<protein>
    <submittedName>
        <fullName evidence="10">CUBN</fullName>
    </submittedName>
</protein>
<keyword evidence="2" id="KW-0677">Repeat</keyword>
<dbReference type="Pfam" id="PF00431">
    <property type="entry name" value="CUB"/>
    <property type="match status" value="8"/>
</dbReference>
<dbReference type="Pfam" id="PF00530">
    <property type="entry name" value="SRCR"/>
    <property type="match status" value="3"/>
</dbReference>
<dbReference type="SUPFAM" id="SSF49854">
    <property type="entry name" value="Spermadhesin, CUB domain"/>
    <property type="match status" value="8"/>
</dbReference>
<dbReference type="PRINTS" id="PR00258">
    <property type="entry name" value="SPERACTRCPTR"/>
</dbReference>
<dbReference type="PANTHER" id="PTHR24251:SF37">
    <property type="entry name" value="CUB DOMAIN-CONTAINING PROTEIN"/>
    <property type="match status" value="1"/>
</dbReference>
<dbReference type="Gene3D" id="3.10.250.10">
    <property type="entry name" value="SRCR-like domain"/>
    <property type="match status" value="3"/>
</dbReference>
<evidence type="ECO:0000256" key="3">
    <source>
        <dbReference type="ARBA" id="ARBA00023157"/>
    </source>
</evidence>
<feature type="transmembrane region" description="Helical" evidence="7">
    <location>
        <begin position="87"/>
        <end position="107"/>
    </location>
</feature>
<dbReference type="GO" id="GO:0016020">
    <property type="term" value="C:membrane"/>
    <property type="evidence" value="ECO:0007669"/>
    <property type="project" value="InterPro"/>
</dbReference>
<dbReference type="SUPFAM" id="SSF56487">
    <property type="entry name" value="SRCR-like"/>
    <property type="match status" value="3"/>
</dbReference>
<evidence type="ECO:0000256" key="1">
    <source>
        <dbReference type="ARBA" id="ARBA00022729"/>
    </source>
</evidence>
<feature type="domain" description="CUB" evidence="8">
    <location>
        <begin position="317"/>
        <end position="426"/>
    </location>
</feature>
<feature type="transmembrane region" description="Helical" evidence="7">
    <location>
        <begin position="12"/>
        <end position="37"/>
    </location>
</feature>
<evidence type="ECO:0000256" key="7">
    <source>
        <dbReference type="SAM" id="Phobius"/>
    </source>
</evidence>
<dbReference type="FunFam" id="3.10.250.10:FF:000006">
    <property type="entry name" value="neurotrypsin isoform X2"/>
    <property type="match status" value="1"/>
</dbReference>
<feature type="domain" description="CUB" evidence="8">
    <location>
        <begin position="543"/>
        <end position="652"/>
    </location>
</feature>
<feature type="domain" description="CUB" evidence="8">
    <location>
        <begin position="656"/>
        <end position="764"/>
    </location>
</feature>
<dbReference type="FunFam" id="3.10.250.10:FF:000011">
    <property type="entry name" value="Scavenger receptor class A member 5"/>
    <property type="match status" value="1"/>
</dbReference>
<dbReference type="InterPro" id="IPR001190">
    <property type="entry name" value="SRCR"/>
</dbReference>
<keyword evidence="1" id="KW-0732">Signal</keyword>
<proteinExistence type="predicted"/>
<reference evidence="10 11" key="1">
    <citation type="submission" date="2020-06" db="EMBL/GenBank/DDBJ databases">
        <authorList>
            <person name="Li R."/>
            <person name="Bekaert M."/>
        </authorList>
    </citation>
    <scope>NUCLEOTIDE SEQUENCE [LARGE SCALE GENOMIC DNA]</scope>
    <source>
        <strain evidence="11">wild</strain>
    </source>
</reference>
<feature type="domain" description="SRCR" evidence="9">
    <location>
        <begin position="1051"/>
        <end position="1149"/>
    </location>
</feature>
<feature type="disulfide bond" evidence="6">
    <location>
        <begin position="1216"/>
        <end position="1226"/>
    </location>
</feature>
<evidence type="ECO:0000313" key="11">
    <source>
        <dbReference type="Proteomes" id="UP000507470"/>
    </source>
</evidence>
<dbReference type="InterPro" id="IPR036772">
    <property type="entry name" value="SRCR-like_dom_sf"/>
</dbReference>
<dbReference type="SMART" id="SM00202">
    <property type="entry name" value="SR"/>
    <property type="match status" value="3"/>
</dbReference>
<sequence length="1346" mass="148547">MPGTLAEIPPMVIGGSIISTVSLILHIIGFSTTYWYIMKNTVGDTIGHIGLWKECGPAEEGLGEICMDLTGSLISIAQFKAAEALECLALVALIAAVVCAFLKVFLFKEHRKLFVVTGLLNMMAAANTVPLKSFRRVTSISYLKSFTSPCELRELQPGTMLTFLVVTLCSSAVICAPRNGSEQSQLDSLDASFALLPGTEEIECDAYYTEMTGSFNSPRYPSQYPNKADCHHYITVAAGYTINLIVKDFQTERCCDYLKVYDGNTIDEPALLELRGSVPGDSVARSTGSKMLIYFHSDESVTDSGFEAFYVALSTGCGGSFTDMTGSFISPNYPSNYPLTVDCYYYITVATGYIIELIIRDFLTESCCDYLKVYDGTTINQELLVDLRGHVSAGTVGMSTTNKMMIHFHSDGTVTDYGFDVQYITLSQSCGGYHTEMAGSFSSPNYPGTYPINSNCYYYITVTSGFVIRIIFKNFQTDSGFAFVKVYNGISKNAESLIELEGSIPEDRTAISTTNKMLVYFHSGGGISDSGFTAHYMAQSSECGGYYTDVSGTLTSLNYPYNYPDNIDCYYYITVSTDYIIQLTVDDFCTESCCDFLTVYDGDNINLDVLLDIRGSISGDGIARSTGNKMLLYFHTDGSTSYYGYRAYYSAINPVYSGHYSDLTGVLHSPNFPNEYPNRADSFYYITVDSGYVVNLQVTDFEAEVCCDYLKVYDGHTNGQPLLLDLRGSHSNVATVSTQNVMLVYFHSDTSITDSGFQAYYFSISTSCGGYFADMTGTFTSPSYPNNLNYYADCNYYITVPTGYFVQLILKDFQLQSCCDSIVVYDWLLNSRYTLFESQQSGSNKILTSTENKLIVHFSTSYSGTYSGFEAYYFAFSPNCGGYFTNMTESFTSPNHPDDYPNNADCYYLISAPPDHIPQLIVEDFKTESCCDLLEVDCGGHYSDLRGSFTSSNYPDEYSNNVDCYYYITVPIDYAINIVLKEVHFSAAGYDYLTVFDGDTEGHPMIRQLFGDYTNYRLWSTGNKMLLHFHTDSSGTNIGFDASYTADISEVRLIGSEFEKGRLEVYHNGIWGTVCDDDFDAQDAQVACMALGFSSYGPPYTAGDGPDSNPIWLDDVACDGNELSLKDCMHSEWGQHNCNHGEDVGIDCRGVRLVGSDVDRGRLEIYHDGQWGTICNNDFGPNEAKVACSALGLRSYGLPFTAGDGSGPIWLDNLQCIGNEFTLFDCVHLPWGTFNCDHGGDVGVDCREAVVRIVGGSSSGRLEVYHNGIWGTVCDDEFDIYDANVACRMMGYSSAYNFFTAAGGSGEIWLDDLQCNGYETSLVECSHPDWGSHNCGHSEDVGVECG</sequence>
<dbReference type="PANTHER" id="PTHR24251">
    <property type="entry name" value="OVOCHYMASE-RELATED"/>
    <property type="match status" value="1"/>
</dbReference>
<evidence type="ECO:0000259" key="8">
    <source>
        <dbReference type="PROSITE" id="PS01180"/>
    </source>
</evidence>
<evidence type="ECO:0000313" key="10">
    <source>
        <dbReference type="EMBL" id="CAC5386054.1"/>
    </source>
</evidence>
<dbReference type="Gene3D" id="1.20.140.150">
    <property type="match status" value="1"/>
</dbReference>
<keyword evidence="3 6" id="KW-1015">Disulfide bond</keyword>
<name>A0A6J8BT49_MYTCO</name>
<dbReference type="PROSITE" id="PS00420">
    <property type="entry name" value="SRCR_1"/>
    <property type="match status" value="2"/>
</dbReference>
<evidence type="ECO:0000256" key="5">
    <source>
        <dbReference type="ARBA" id="ARBA00023180"/>
    </source>
</evidence>
<dbReference type="Proteomes" id="UP000507470">
    <property type="component" value="Unassembled WGS sequence"/>
</dbReference>
<gene>
    <name evidence="10" type="ORF">MCOR_21537</name>
</gene>
<feature type="domain" description="CUB" evidence="8">
    <location>
        <begin position="430"/>
        <end position="539"/>
    </location>
</feature>
<feature type="domain" description="CUB" evidence="8">
    <location>
        <begin position="938"/>
        <end position="1047"/>
    </location>
</feature>
<evidence type="ECO:0000256" key="6">
    <source>
        <dbReference type="PROSITE-ProRule" id="PRU00196"/>
    </source>
</evidence>
<dbReference type="OrthoDB" id="10009301at2759"/>
<feature type="domain" description="SRCR" evidence="9">
    <location>
        <begin position="1251"/>
        <end position="1346"/>
    </location>
</feature>
<dbReference type="SMART" id="SM00042">
    <property type="entry name" value="CUB"/>
    <property type="match status" value="7"/>
</dbReference>
<evidence type="ECO:0000259" key="9">
    <source>
        <dbReference type="PROSITE" id="PS50287"/>
    </source>
</evidence>
<evidence type="ECO:0000256" key="2">
    <source>
        <dbReference type="ARBA" id="ARBA00022737"/>
    </source>
</evidence>
<feature type="disulfide bond" evidence="6">
    <location>
        <begin position="1315"/>
        <end position="1325"/>
    </location>
</feature>
<feature type="domain" description="CUB" evidence="8">
    <location>
        <begin position="880"/>
        <end position="930"/>
    </location>
</feature>
<feature type="domain" description="SRCR" evidence="9">
    <location>
        <begin position="1151"/>
        <end position="1247"/>
    </location>
</feature>
<keyword evidence="7" id="KW-1133">Transmembrane helix</keyword>
<keyword evidence="4" id="KW-0675">Receptor</keyword>